<feature type="transmembrane region" description="Helical" evidence="2">
    <location>
        <begin position="45"/>
        <end position="69"/>
    </location>
</feature>
<dbReference type="Proteomes" id="UP001550853">
    <property type="component" value="Unassembled WGS sequence"/>
</dbReference>
<evidence type="ECO:0000313" key="3">
    <source>
        <dbReference type="EMBL" id="MEU3710215.1"/>
    </source>
</evidence>
<keyword evidence="2" id="KW-0812">Transmembrane</keyword>
<keyword evidence="2" id="KW-0472">Membrane</keyword>
<dbReference type="EMBL" id="JBEZVI010000005">
    <property type="protein sequence ID" value="MEU3710215.1"/>
    <property type="molecule type" value="Genomic_DNA"/>
</dbReference>
<feature type="transmembrane region" description="Helical" evidence="2">
    <location>
        <begin position="208"/>
        <end position="230"/>
    </location>
</feature>
<evidence type="ECO:0000313" key="4">
    <source>
        <dbReference type="Proteomes" id="UP001550853"/>
    </source>
</evidence>
<comment type="caution">
    <text evidence="3">The sequence shown here is derived from an EMBL/GenBank/DDBJ whole genome shotgun (WGS) entry which is preliminary data.</text>
</comment>
<name>A0ABV2YWU9_9ACTN</name>
<feature type="transmembrane region" description="Helical" evidence="2">
    <location>
        <begin position="135"/>
        <end position="154"/>
    </location>
</feature>
<feature type="transmembrane region" description="Helical" evidence="2">
    <location>
        <begin position="242"/>
        <end position="262"/>
    </location>
</feature>
<keyword evidence="4" id="KW-1185">Reference proteome</keyword>
<dbReference type="RefSeq" id="WP_342667943.1">
    <property type="nucleotide sequence ID" value="NZ_JBEZVI010000005.1"/>
</dbReference>
<feature type="transmembrane region" description="Helical" evidence="2">
    <location>
        <begin position="99"/>
        <end position="115"/>
    </location>
</feature>
<gene>
    <name evidence="3" type="ORF">AB0E61_08940</name>
</gene>
<proteinExistence type="predicted"/>
<keyword evidence="2" id="KW-1133">Transmembrane helix</keyword>
<organism evidence="3 4">
    <name type="scientific">Streptomyces catenulae</name>
    <dbReference type="NCBI Taxonomy" id="66875"/>
    <lineage>
        <taxon>Bacteria</taxon>
        <taxon>Bacillati</taxon>
        <taxon>Actinomycetota</taxon>
        <taxon>Actinomycetes</taxon>
        <taxon>Kitasatosporales</taxon>
        <taxon>Streptomycetaceae</taxon>
        <taxon>Streptomyces</taxon>
    </lineage>
</organism>
<reference evidence="3 4" key="1">
    <citation type="submission" date="2024-06" db="EMBL/GenBank/DDBJ databases">
        <title>The Natural Products Discovery Center: Release of the First 8490 Sequenced Strains for Exploring Actinobacteria Biosynthetic Diversity.</title>
        <authorList>
            <person name="Kalkreuter E."/>
            <person name="Kautsar S.A."/>
            <person name="Yang D."/>
            <person name="Bader C.D."/>
            <person name="Teijaro C.N."/>
            <person name="Fluegel L."/>
            <person name="Davis C.M."/>
            <person name="Simpson J.R."/>
            <person name="Lauterbach L."/>
            <person name="Steele A.D."/>
            <person name="Gui C."/>
            <person name="Meng S."/>
            <person name="Li G."/>
            <person name="Viehrig K."/>
            <person name="Ye F."/>
            <person name="Su P."/>
            <person name="Kiefer A.F."/>
            <person name="Nichols A."/>
            <person name="Cepeda A.J."/>
            <person name="Yan W."/>
            <person name="Fan B."/>
            <person name="Jiang Y."/>
            <person name="Adhikari A."/>
            <person name="Zheng C.-J."/>
            <person name="Schuster L."/>
            <person name="Cowan T.M."/>
            <person name="Smanski M.J."/>
            <person name="Chevrette M.G."/>
            <person name="De Carvalho L.P.S."/>
            <person name="Shen B."/>
        </authorList>
    </citation>
    <scope>NUCLEOTIDE SEQUENCE [LARGE SCALE GENOMIC DNA]</scope>
    <source>
        <strain evidence="3 4">NPDC033039</strain>
    </source>
</reference>
<protein>
    <submittedName>
        <fullName evidence="3">Uncharacterized protein</fullName>
    </submittedName>
</protein>
<evidence type="ECO:0000256" key="1">
    <source>
        <dbReference type="SAM" id="MobiDB-lite"/>
    </source>
</evidence>
<sequence length="398" mass="44329">MTVNTPPPPGSSPQSHLPLWRRLREDEWPPLTEVLQGRQGQTSPGVLLVLLLPCLWWLTVPLAVIYQLARTARRVARRLFPSHPEGNIQDPEVIRVQRIRAWVALALSGALLAAFGDWHDVADAQQQFNQRLLLAPWLALPSAALVVALLFWVAGPEARRTMRTRLWPAGRSALWYFGAWILVPLLFMAAFQVMSLAPHRTEGLAQTLLLLIVLFALWTPFWWVVFFLVFASGPALRHAFNLSTLHAALPALVTSVLVWVFAAVSLTSGDLPPGPPRGLRPPRRPGVGDRGRLVGDPPPTPTARGAVARLTPRGGRSRQRPRRHPPPLTRRNSRRYPNDFTNDRTPKATSPTPTTAPTAAATALLFPQPTAKRRSAEPKIRHWTKVPVLLWIRALSTR</sequence>
<feature type="compositionally biased region" description="Low complexity" evidence="1">
    <location>
        <begin position="347"/>
        <end position="361"/>
    </location>
</feature>
<evidence type="ECO:0000256" key="2">
    <source>
        <dbReference type="SAM" id="Phobius"/>
    </source>
</evidence>
<accession>A0ABV2YWU9</accession>
<feature type="region of interest" description="Disordered" evidence="1">
    <location>
        <begin position="271"/>
        <end position="361"/>
    </location>
</feature>
<feature type="compositionally biased region" description="Basic residues" evidence="1">
    <location>
        <begin position="315"/>
        <end position="325"/>
    </location>
</feature>
<feature type="transmembrane region" description="Helical" evidence="2">
    <location>
        <begin position="174"/>
        <end position="196"/>
    </location>
</feature>